<sequence>MEIVNTYNITFTVRNYHSINETMRIIWKGKYYRIISILPDKYKQSTDIIGELINE</sequence>
<name>A0A1T5B8F9_9BACT</name>
<dbReference type="InterPro" id="IPR038666">
    <property type="entry name" value="SSP1_head-tail_sf"/>
</dbReference>
<dbReference type="AlphaFoldDB" id="A0A1T5B8F9"/>
<dbReference type="EMBL" id="FUYQ01000006">
    <property type="protein sequence ID" value="SKB43538.1"/>
    <property type="molecule type" value="Genomic_DNA"/>
</dbReference>
<reference evidence="2" key="1">
    <citation type="submission" date="2017-02" db="EMBL/GenBank/DDBJ databases">
        <authorList>
            <person name="Varghese N."/>
            <person name="Submissions S."/>
        </authorList>
    </citation>
    <scope>NUCLEOTIDE SEQUENCE [LARGE SCALE GENOMIC DNA]</scope>
    <source>
        <strain evidence="2">DSM 24967</strain>
    </source>
</reference>
<organism evidence="1 2">
    <name type="scientific">Parabacteroides chartae</name>
    <dbReference type="NCBI Taxonomy" id="1037355"/>
    <lineage>
        <taxon>Bacteria</taxon>
        <taxon>Pseudomonadati</taxon>
        <taxon>Bacteroidota</taxon>
        <taxon>Bacteroidia</taxon>
        <taxon>Bacteroidales</taxon>
        <taxon>Tannerellaceae</taxon>
        <taxon>Parabacteroides</taxon>
    </lineage>
</organism>
<gene>
    <name evidence="1" type="ORF">SAMN05660349_01146</name>
</gene>
<keyword evidence="2" id="KW-1185">Reference proteome</keyword>
<dbReference type="Gene3D" id="2.40.10.270">
    <property type="entry name" value="Bacteriophage SPP1 head-tail adaptor protein"/>
    <property type="match status" value="1"/>
</dbReference>
<accession>A0A1T5B8F9</accession>
<evidence type="ECO:0000313" key="2">
    <source>
        <dbReference type="Proteomes" id="UP000190852"/>
    </source>
</evidence>
<dbReference type="InterPro" id="IPR008767">
    <property type="entry name" value="Phage_SPP1_head-tail_adaptor"/>
</dbReference>
<protein>
    <submittedName>
        <fullName evidence="1">Phage head-tail joining protein</fullName>
    </submittedName>
</protein>
<dbReference type="Pfam" id="PF05521">
    <property type="entry name" value="Phage_HCP"/>
    <property type="match status" value="1"/>
</dbReference>
<evidence type="ECO:0000313" key="1">
    <source>
        <dbReference type="EMBL" id="SKB43538.1"/>
    </source>
</evidence>
<dbReference type="Proteomes" id="UP000190852">
    <property type="component" value="Unassembled WGS sequence"/>
</dbReference>
<proteinExistence type="predicted"/>